<dbReference type="PROSITE" id="PS50053">
    <property type="entry name" value="UBIQUITIN_2"/>
    <property type="match status" value="1"/>
</dbReference>
<feature type="domain" description="Ubiquitin-like" evidence="2">
    <location>
        <begin position="1231"/>
        <end position="1307"/>
    </location>
</feature>
<comment type="caution">
    <text evidence="3">The sequence shown here is derived from an EMBL/GenBank/DDBJ whole genome shotgun (WGS) entry which is preliminary data.</text>
</comment>
<evidence type="ECO:0000313" key="4">
    <source>
        <dbReference type="Proteomes" id="UP000179807"/>
    </source>
</evidence>
<keyword evidence="4" id="KW-1185">Reference proteome</keyword>
<organism evidence="3 4">
    <name type="scientific">Tritrichomonas foetus</name>
    <dbReference type="NCBI Taxonomy" id="1144522"/>
    <lineage>
        <taxon>Eukaryota</taxon>
        <taxon>Metamonada</taxon>
        <taxon>Parabasalia</taxon>
        <taxon>Tritrichomonadida</taxon>
        <taxon>Tritrichomonadidae</taxon>
        <taxon>Tritrichomonas</taxon>
    </lineage>
</organism>
<gene>
    <name evidence="3" type="ORF">TRFO_09812</name>
</gene>
<dbReference type="VEuPathDB" id="TrichDB:TRFO_09812"/>
<feature type="region of interest" description="Disordered" evidence="1">
    <location>
        <begin position="1081"/>
        <end position="1126"/>
    </location>
</feature>
<name>A0A1J4JHB5_9EUKA</name>
<protein>
    <recommendedName>
        <fullName evidence="2">Ubiquitin-like domain-containing protein</fullName>
    </recommendedName>
</protein>
<dbReference type="GeneID" id="94829776"/>
<evidence type="ECO:0000313" key="3">
    <source>
        <dbReference type="EMBL" id="OHS96660.1"/>
    </source>
</evidence>
<dbReference type="Gene3D" id="3.10.20.90">
    <property type="entry name" value="Phosphatidylinositol 3-kinase Catalytic Subunit, Chain A, domain 1"/>
    <property type="match status" value="1"/>
</dbReference>
<accession>A0A1J4JHB5</accession>
<evidence type="ECO:0000256" key="1">
    <source>
        <dbReference type="SAM" id="MobiDB-lite"/>
    </source>
</evidence>
<dbReference type="Pfam" id="PF00240">
    <property type="entry name" value="ubiquitin"/>
    <property type="match status" value="1"/>
</dbReference>
<reference evidence="3" key="1">
    <citation type="submission" date="2016-10" db="EMBL/GenBank/DDBJ databases">
        <authorList>
            <person name="Benchimol M."/>
            <person name="Almeida L.G."/>
            <person name="Vasconcelos A.T."/>
            <person name="Perreira-Neves A."/>
            <person name="Rosa I.A."/>
            <person name="Tasca T."/>
            <person name="Bogo M.R."/>
            <person name="de Souza W."/>
        </authorList>
    </citation>
    <scope>NUCLEOTIDE SEQUENCE [LARGE SCALE GENOMIC DNA]</scope>
    <source>
        <strain evidence="3">K</strain>
    </source>
</reference>
<sequence length="1340" mass="157195">MNSSSDNTFYVFYKKEKIKIDACRFLGKKAYDLMKEISERFHLKINSFDIVRYDQNKKTLSCPINGDKTLRHLYNYYYKVVPYGEILTFINPFLNRTFPGKFKSKDTVSHVLEYLSKEFLTPSNKIALFVNQRPLPPNQKIVDLKINSKDLISIVFHSDISCYCVQNYYHNHPYYIYLTHPAIGSDLYGAFANLTNSNESTLILKDVTTKLPLSKSQQLTKEQTNFLFEYAKVQSKSCTKRYDVTFIINQIPYIMKILENSTFYQTSYEIGKFLQIPSTSLVFFKQNKSISKSELVQNYVKDSIQVSFRNVKLYFKIPNHEPSEIEQEFKYYSDVKEIKKIISKKFNISSNNIDLKFYDRIFSDNEKSGNLPNTKENPIIVEITNQSIYSLTFSMLDGSEKNERYFDGNITFDSICKTLYQDEETDTIQFYLYSNNTLINKTSKVRDYPIGTKIIVTQTLPRYEFFINNKIDNIKIDPSKTIQHIINNIENRYRIHSVRIFNKITNEELQPNRIWKTYRYSPINDKFYITSQPIYKFKFIYHQQDILITTTNDLISNLINEILSKYSNIFSKTKQIFIFHEGHILDSNDHLHSYNSTTFNISDYFKEKINLKLAFLQDQYSRTITFDLTLYKILEHIRTYISESLHISSSIINISILNKNLPLTTELITLKEEEDIILFNFNKSSPTVTFKLFNEEVITINTSSGDTLSKIKTRLHSTIHQKKYSKGSVIFTYFNIELPDNLIIHSNIPEGTFIEVRPKSDIICCTFNSHNQRFKFYFQKEEKIRNAIVLISDFFNIEEKFIKIQNSDFKDLSSSEKLDEKHNYNISFQQTKFVFQTDKSPLTYTFDVNETVEGAIQHISMQLGISDKELIIKSEDHPLTDKTQSLYQYKDHDLYIDIISHKSQKEESKTEKKHLTTFIFESTNGNLEIEMNELTTVKEAIQVLTPEIIDSKYIEQDFLELYYNNELLEENISLKGKTKLQIVHQWSITFDLPHRKNQYQTHFPDETLLSDIRTHLCSKFSFNPTDLKFYILFNQLESEITDDDMTLSELDERYIIIKDSTSIKSKSNSIKPKLSSIRPTIIPIREDNKKSSKSSESSESSKKPITKPFTTTSNVHNDKQQYEESSYLKDSINTKDETKQMTSFKFIFNDVTKEILLDQTSTLFDNLGIIQKEFEIDSEDQIQYSTELHSIEQQNQKDEYIDNFPLSDLIDQEIHIGIIRNLKDTLVQTQLKNDVKYIYQVSSDEPQEAFLNNQSTIRDLKKEISKTHDNISISNITVLFAGKSLGDQILLSRLDLDEDEIIQVYIKTEEELYLLTAKGLRVNLDDSDEYDDSYGYEYDE</sequence>
<dbReference type="SUPFAM" id="SSF54236">
    <property type="entry name" value="Ubiquitin-like"/>
    <property type="match status" value="2"/>
</dbReference>
<dbReference type="Proteomes" id="UP000179807">
    <property type="component" value="Unassembled WGS sequence"/>
</dbReference>
<proteinExistence type="predicted"/>
<dbReference type="RefSeq" id="XP_068349797.1">
    <property type="nucleotide sequence ID" value="XM_068495072.1"/>
</dbReference>
<dbReference type="EMBL" id="MLAK01001160">
    <property type="protein sequence ID" value="OHS96660.1"/>
    <property type="molecule type" value="Genomic_DNA"/>
</dbReference>
<dbReference type="InterPro" id="IPR029071">
    <property type="entry name" value="Ubiquitin-like_domsf"/>
</dbReference>
<dbReference type="InterPro" id="IPR000626">
    <property type="entry name" value="Ubiquitin-like_dom"/>
</dbReference>
<evidence type="ECO:0000259" key="2">
    <source>
        <dbReference type="PROSITE" id="PS50053"/>
    </source>
</evidence>